<feature type="transmembrane region" description="Helical" evidence="1">
    <location>
        <begin position="502"/>
        <end position="524"/>
    </location>
</feature>
<evidence type="ECO:0000256" key="1">
    <source>
        <dbReference type="SAM" id="Phobius"/>
    </source>
</evidence>
<gene>
    <name evidence="3" type="ORF">RNJ44_01101</name>
</gene>
<feature type="transmembrane region" description="Helical" evidence="1">
    <location>
        <begin position="378"/>
        <end position="399"/>
    </location>
</feature>
<dbReference type="InterPro" id="IPR022703">
    <property type="entry name" value="DUF3533"/>
</dbReference>
<sequence>MSAELSNSEYAKNVRDLTRLNSGVYEGAVPGLSESDRKAINDHNLDLDSSFSDEIITANSMPGDLESFTGEINSTSKSANEVEVTEGKDATQPPQAPSALQRTKTRYLSPKIKDQRKAVVVRWLWTMLLLACFCFTVLVLFWGVLYKTPKYVKKVKVLAVIQEDPIYRVNDTFEVPSVSTPLKPILKGVGFHWTFLNATEFEEKYNVSGPEEVQKRLVDLIYDEKYWAIVNVKRNATQQLVESLMDPLSNTTFNSTSQFQFLYETGRDISNMPIVIEPALRGIQEYFSKVYSTMYLPALLQNISTPQNFNPIKIADAGIMNFEFYDHRPVTDRQYLIISQIGNVYCVVLTLFVFLMMGPVHTEIAKLVHARQMWIYRLIILWSTLFFGSLFYCAVSAIFKVDFTKAFGRGGFVIYWMTTYMMMLAVGGANENMVMLVILLRPAYISLWVVSFIIINMAPTFFTIGFANIFYRYGYSMPLYNAVAVNKVIFFDVSKQHLGRNFGIMAAWIVINTVTMPFISNYVFRKLGERAMKAAKQ</sequence>
<dbReference type="Pfam" id="PF12051">
    <property type="entry name" value="DUF3533"/>
    <property type="match status" value="1"/>
</dbReference>
<protein>
    <submittedName>
        <fullName evidence="3">Nitrosoguanidine resistance protein SNG1</fullName>
    </submittedName>
</protein>
<evidence type="ECO:0000313" key="4">
    <source>
        <dbReference type="Proteomes" id="UP001623330"/>
    </source>
</evidence>
<keyword evidence="4" id="KW-1185">Reference proteome</keyword>
<feature type="domain" description="DUF3533" evidence="2">
    <location>
        <begin position="127"/>
        <end position="514"/>
    </location>
</feature>
<dbReference type="PANTHER" id="PTHR34814:SF1">
    <property type="entry name" value="NITROSOGUANIDINE RESISTANCE PROTEIN SNG1"/>
    <property type="match status" value="1"/>
</dbReference>
<organism evidence="3 4">
    <name type="scientific">Nakaseomyces bracarensis</name>
    <dbReference type="NCBI Taxonomy" id="273131"/>
    <lineage>
        <taxon>Eukaryota</taxon>
        <taxon>Fungi</taxon>
        <taxon>Dikarya</taxon>
        <taxon>Ascomycota</taxon>
        <taxon>Saccharomycotina</taxon>
        <taxon>Saccharomycetes</taxon>
        <taxon>Saccharomycetales</taxon>
        <taxon>Saccharomycetaceae</taxon>
        <taxon>Nakaseomyces</taxon>
    </lineage>
</organism>
<keyword evidence="1" id="KW-0472">Membrane</keyword>
<keyword evidence="1" id="KW-0812">Transmembrane</keyword>
<keyword evidence="1" id="KW-1133">Transmembrane helix</keyword>
<dbReference type="InterPro" id="IPR053001">
    <property type="entry name" value="MNNG_permease-like"/>
</dbReference>
<accession>A0ABR4NR22</accession>
<proteinExistence type="predicted"/>
<comment type="caution">
    <text evidence="3">The sequence shown here is derived from an EMBL/GenBank/DDBJ whole genome shotgun (WGS) entry which is preliminary data.</text>
</comment>
<name>A0ABR4NR22_9SACH</name>
<feature type="transmembrane region" description="Helical" evidence="1">
    <location>
        <begin position="123"/>
        <end position="145"/>
    </location>
</feature>
<evidence type="ECO:0000259" key="2">
    <source>
        <dbReference type="Pfam" id="PF12051"/>
    </source>
</evidence>
<dbReference type="PANTHER" id="PTHR34814">
    <property type="entry name" value="NITROSOGUANIDINE RESISTANCE PROTEIN SNG1"/>
    <property type="match status" value="1"/>
</dbReference>
<dbReference type="EMBL" id="JBEVYD010000009">
    <property type="protein sequence ID" value="KAL3230652.1"/>
    <property type="molecule type" value="Genomic_DNA"/>
</dbReference>
<evidence type="ECO:0000313" key="3">
    <source>
        <dbReference type="EMBL" id="KAL3230652.1"/>
    </source>
</evidence>
<reference evidence="3 4" key="1">
    <citation type="submission" date="2024-05" db="EMBL/GenBank/DDBJ databases">
        <title>Long read based assembly of the Candida bracarensis genome reveals expanded adhesin content.</title>
        <authorList>
            <person name="Marcet-Houben M."/>
            <person name="Ksiezopolska E."/>
            <person name="Gabaldon T."/>
        </authorList>
    </citation>
    <scope>NUCLEOTIDE SEQUENCE [LARGE SCALE GENOMIC DNA]</scope>
    <source>
        <strain evidence="3 4">CBM6</strain>
    </source>
</reference>
<feature type="transmembrane region" description="Helical" evidence="1">
    <location>
        <begin position="447"/>
        <end position="471"/>
    </location>
</feature>
<feature type="transmembrane region" description="Helical" evidence="1">
    <location>
        <begin position="335"/>
        <end position="357"/>
    </location>
</feature>
<dbReference type="Proteomes" id="UP001623330">
    <property type="component" value="Unassembled WGS sequence"/>
</dbReference>